<keyword evidence="2" id="KW-1133">Transmembrane helix</keyword>
<name>A0A0P1AN66_PLAHL</name>
<dbReference type="Proteomes" id="UP000054928">
    <property type="component" value="Unassembled WGS sequence"/>
</dbReference>
<organism evidence="4 5">
    <name type="scientific">Plasmopara halstedii</name>
    <name type="common">Downy mildew of sunflower</name>
    <dbReference type="NCBI Taxonomy" id="4781"/>
    <lineage>
        <taxon>Eukaryota</taxon>
        <taxon>Sar</taxon>
        <taxon>Stramenopiles</taxon>
        <taxon>Oomycota</taxon>
        <taxon>Peronosporomycetes</taxon>
        <taxon>Peronosporales</taxon>
        <taxon>Peronosporaceae</taxon>
        <taxon>Plasmopara</taxon>
    </lineage>
</organism>
<reference evidence="5" key="1">
    <citation type="submission" date="2014-09" db="EMBL/GenBank/DDBJ databases">
        <authorList>
            <person name="Sharma Rahul"/>
            <person name="Thines Marco"/>
        </authorList>
    </citation>
    <scope>NUCLEOTIDE SEQUENCE [LARGE SCALE GENOMIC DNA]</scope>
</reference>
<dbReference type="GO" id="GO:0005829">
    <property type="term" value="C:cytosol"/>
    <property type="evidence" value="ECO:0007669"/>
    <property type="project" value="TreeGrafter"/>
</dbReference>
<accession>A0A0P1AN66</accession>
<dbReference type="RefSeq" id="XP_024579310.1">
    <property type="nucleotide sequence ID" value="XM_024728876.1"/>
</dbReference>
<dbReference type="PANTHER" id="PTHR12452:SF0">
    <property type="entry name" value="THIOREDOXIN DOMAIN-CONTAINING PROTEIN 17"/>
    <property type="match status" value="1"/>
</dbReference>
<keyword evidence="5" id="KW-1185">Reference proteome</keyword>
<protein>
    <submittedName>
        <fullName evidence="4">Uncharacterized conserved protein</fullName>
    </submittedName>
</protein>
<feature type="domain" description="Thioredoxin" evidence="3">
    <location>
        <begin position="167"/>
        <end position="288"/>
    </location>
</feature>
<evidence type="ECO:0000313" key="5">
    <source>
        <dbReference type="Proteomes" id="UP000054928"/>
    </source>
</evidence>
<evidence type="ECO:0000259" key="3">
    <source>
        <dbReference type="Pfam" id="PF06110"/>
    </source>
</evidence>
<comment type="similarity">
    <text evidence="1">Belongs to the thioredoxin family.</text>
</comment>
<dbReference type="Gene3D" id="3.40.30.10">
    <property type="entry name" value="Glutaredoxin"/>
    <property type="match status" value="2"/>
</dbReference>
<dbReference type="AlphaFoldDB" id="A0A0P1AN66"/>
<proteinExistence type="inferred from homology"/>
<keyword evidence="2" id="KW-0472">Membrane</keyword>
<dbReference type="InterPro" id="IPR010357">
    <property type="entry name" value="TXNDC17_dom"/>
</dbReference>
<dbReference type="InterPro" id="IPR045108">
    <property type="entry name" value="TXNDC17-like"/>
</dbReference>
<keyword evidence="2" id="KW-0812">Transmembrane</keyword>
<dbReference type="GO" id="GO:0047134">
    <property type="term" value="F:protein-disulfide reductase [NAD(P)H] activity"/>
    <property type="evidence" value="ECO:0007669"/>
    <property type="project" value="InterPro"/>
</dbReference>
<dbReference type="PANTHER" id="PTHR12452">
    <property type="entry name" value="42-9-9 PROTEIN-RELATED"/>
    <property type="match status" value="1"/>
</dbReference>
<feature type="transmembrane region" description="Helical" evidence="2">
    <location>
        <begin position="17"/>
        <end position="38"/>
    </location>
</feature>
<dbReference type="EMBL" id="CCYD01000645">
    <property type="protein sequence ID" value="CEG42941.1"/>
    <property type="molecule type" value="Genomic_DNA"/>
</dbReference>
<evidence type="ECO:0000313" key="4">
    <source>
        <dbReference type="EMBL" id="CEG42941.1"/>
    </source>
</evidence>
<feature type="domain" description="Thioredoxin" evidence="3">
    <location>
        <begin position="310"/>
        <end position="410"/>
    </location>
</feature>
<dbReference type="GeneID" id="36408229"/>
<sequence>MAISRYRRDSKRLSVNVWYLLTCGFFIVYITFLISWQFGDFSYLASTEQLSHLRTVHKHLDDAFDVDKTLQYKNEEQTHENGHSIESKNGHEPKNVTLMKQIPDAAVSPLHSIASSIKTITASTVNSTLSRPPFTAVLKSKTSNDEIEDIVPSISKKPLNPTNWTISGYADTIKFLKQYQYDPQKALFLFFVCSDEHFQANDWSEICVKGKENVYEMFSTSSEHNQLVTIYAGSKQYWKYQNDFYNDRDLKIVSVPSILKWEGRGGRTSGMLVQTSLYDVELVKYLFAKNGSPESFFPVETVQNKEIVTVNGYDAFVDTMTAFEEEMNPVSTFLMMVAGRFQYNKRPWCPYCRYSELPLEYAFYSFAPKNSRLIRVEVTDSYTDWEKRTEFTEDPNLKLQHVPLMLKIDLEPADITNKIKFTRHMFRYDRLTPLRLFFKRFT</sequence>
<dbReference type="OrthoDB" id="78947at2759"/>
<evidence type="ECO:0000256" key="1">
    <source>
        <dbReference type="ARBA" id="ARBA00008987"/>
    </source>
</evidence>
<evidence type="ECO:0000256" key="2">
    <source>
        <dbReference type="SAM" id="Phobius"/>
    </source>
</evidence>
<dbReference type="Pfam" id="PF06110">
    <property type="entry name" value="TXD17-like_Trx"/>
    <property type="match status" value="2"/>
</dbReference>